<accession>A0A3S2WP85</accession>
<dbReference type="RefSeq" id="WP_127767882.1">
    <property type="nucleotide sequence ID" value="NZ_SADE01000004.1"/>
</dbReference>
<dbReference type="Pfam" id="PF07796">
    <property type="entry name" value="DUF1638"/>
    <property type="match status" value="1"/>
</dbReference>
<dbReference type="EMBL" id="SADE01000004">
    <property type="protein sequence ID" value="RVU33852.1"/>
    <property type="molecule type" value="Genomic_DNA"/>
</dbReference>
<protein>
    <submittedName>
        <fullName evidence="2">DUF1638 domain-containing protein</fullName>
    </submittedName>
</protein>
<feature type="domain" description="DUF1638" evidence="1">
    <location>
        <begin position="63"/>
        <end position="225"/>
    </location>
</feature>
<keyword evidence="3" id="KW-1185">Reference proteome</keyword>
<dbReference type="OrthoDB" id="9814689at2"/>
<proteinExistence type="predicted"/>
<evidence type="ECO:0000313" key="2">
    <source>
        <dbReference type="EMBL" id="RVU33852.1"/>
    </source>
</evidence>
<reference evidence="3" key="1">
    <citation type="submission" date="2019-01" db="EMBL/GenBank/DDBJ databases">
        <title>Gri0909 isolated from a small marine red alga.</title>
        <authorList>
            <person name="Kim J."/>
            <person name="Jeong S.E."/>
            <person name="Jeon C.O."/>
        </authorList>
    </citation>
    <scope>NUCLEOTIDE SEQUENCE [LARGE SCALE GENOMIC DNA]</scope>
    <source>
        <strain evidence="3">Gri0909</strain>
    </source>
</reference>
<dbReference type="AlphaFoldDB" id="A0A3S2WP85"/>
<organism evidence="2 3">
    <name type="scientific">Hwanghaeella grinnelliae</name>
    <dbReference type="NCBI Taxonomy" id="2500179"/>
    <lineage>
        <taxon>Bacteria</taxon>
        <taxon>Pseudomonadati</taxon>
        <taxon>Pseudomonadota</taxon>
        <taxon>Alphaproteobacteria</taxon>
        <taxon>Rhodospirillales</taxon>
        <taxon>Rhodospirillaceae</taxon>
        <taxon>Hwanghaeella</taxon>
    </lineage>
</organism>
<comment type="caution">
    <text evidence="2">The sequence shown here is derived from an EMBL/GenBank/DDBJ whole genome shotgun (WGS) entry which is preliminary data.</text>
</comment>
<gene>
    <name evidence="2" type="ORF">EOI86_22220</name>
</gene>
<evidence type="ECO:0000313" key="3">
    <source>
        <dbReference type="Proteomes" id="UP000287447"/>
    </source>
</evidence>
<dbReference type="Proteomes" id="UP000287447">
    <property type="component" value="Unassembled WGS sequence"/>
</dbReference>
<evidence type="ECO:0000259" key="1">
    <source>
        <dbReference type="Pfam" id="PF07796"/>
    </source>
</evidence>
<sequence>MTGPNSQEGSLLPEEEATFAVSGEGAASGAAEKRTYVIACGALAREVLDIIALNALPGFAVTCLPAKLHNQPQFIPDRLREKIREVRPKAGRILIGYADCGTGGLIDKVIAEEARDDCPVERIGGAHCYAFFAGQTEFADLAEQELGTFYLTDYLARHFDTLIVKGMGLDKYPGMIEMMFGNYKRLVYLAQIDDPDLDKRAEKAAEKLGLSFLRVRTGYGELAAFLTDPPASPSS</sequence>
<name>A0A3S2WP85_9PROT</name>
<dbReference type="InterPro" id="IPR012437">
    <property type="entry name" value="DUF1638"/>
</dbReference>